<feature type="transmembrane region" description="Helical" evidence="1">
    <location>
        <begin position="149"/>
        <end position="175"/>
    </location>
</feature>
<feature type="transmembrane region" description="Helical" evidence="1">
    <location>
        <begin position="103"/>
        <end position="128"/>
    </location>
</feature>
<dbReference type="Proteomes" id="UP000197418">
    <property type="component" value="Chromosome"/>
</dbReference>
<dbReference type="OrthoDB" id="86307at2157"/>
<dbReference type="KEGG" id="tpaf:A3L08_06165"/>
<dbReference type="EMBL" id="CP015102">
    <property type="protein sequence ID" value="ASJ06935.1"/>
    <property type="molecule type" value="Genomic_DNA"/>
</dbReference>
<proteinExistence type="predicted"/>
<keyword evidence="1" id="KW-0472">Membrane</keyword>
<evidence type="ECO:0000313" key="3">
    <source>
        <dbReference type="Proteomes" id="UP000197418"/>
    </source>
</evidence>
<feature type="transmembrane region" description="Helical" evidence="1">
    <location>
        <begin position="65"/>
        <end position="91"/>
    </location>
</feature>
<protein>
    <recommendedName>
        <fullName evidence="4">DUF996 domain-containing protein</fullName>
    </recommendedName>
</protein>
<keyword evidence="1" id="KW-1133">Transmembrane helix</keyword>
<dbReference type="RefSeq" id="WP_088854184.1">
    <property type="nucleotide sequence ID" value="NZ_CP015102.1"/>
</dbReference>
<feature type="transmembrane region" description="Helical" evidence="1">
    <location>
        <begin position="12"/>
        <end position="31"/>
    </location>
</feature>
<dbReference type="AlphaFoldDB" id="A0A218P817"/>
<sequence length="196" mass="20971">MTVNLRSERNLGLIGSVLVLVGGFLGIIPYIGTFLGTASLVGQILILISLHGIGNKLGDDRPFRYYLYSIVVVIGALIIAAVMALVGILTVPSFVNNGDWTGLVGVSIIGMAVLLLLAALIIGIYFDIKAWRATYEITGVEEFDKVATWTMWGAITLIILVGAILLLVATIYQIIAFANLPEELEPKEKAISSPIA</sequence>
<reference evidence="2 3" key="1">
    <citation type="submission" date="2016-04" db="EMBL/GenBank/DDBJ databases">
        <title>Complete genome sequence of Thermococcus pacificus type strain P4.</title>
        <authorList>
            <person name="Oger P.M."/>
        </authorList>
    </citation>
    <scope>NUCLEOTIDE SEQUENCE [LARGE SCALE GENOMIC DNA]</scope>
    <source>
        <strain evidence="2 3">P-4</strain>
    </source>
</reference>
<accession>A0A218P817</accession>
<evidence type="ECO:0000313" key="2">
    <source>
        <dbReference type="EMBL" id="ASJ06935.1"/>
    </source>
</evidence>
<feature type="transmembrane region" description="Helical" evidence="1">
    <location>
        <begin position="37"/>
        <end position="53"/>
    </location>
</feature>
<dbReference type="Pfam" id="PF06195">
    <property type="entry name" value="DUF996"/>
    <property type="match status" value="1"/>
</dbReference>
<gene>
    <name evidence="2" type="ORF">A3L08_06165</name>
</gene>
<dbReference type="InterPro" id="IPR010397">
    <property type="entry name" value="DUF996"/>
</dbReference>
<keyword evidence="3" id="KW-1185">Reference proteome</keyword>
<evidence type="ECO:0008006" key="4">
    <source>
        <dbReference type="Google" id="ProtNLM"/>
    </source>
</evidence>
<organism evidence="2 3">
    <name type="scientific">Thermococcus pacificus</name>
    <dbReference type="NCBI Taxonomy" id="71998"/>
    <lineage>
        <taxon>Archaea</taxon>
        <taxon>Methanobacteriati</taxon>
        <taxon>Methanobacteriota</taxon>
        <taxon>Thermococci</taxon>
        <taxon>Thermococcales</taxon>
        <taxon>Thermococcaceae</taxon>
        <taxon>Thermococcus</taxon>
    </lineage>
</organism>
<keyword evidence="1" id="KW-0812">Transmembrane</keyword>
<dbReference type="GeneID" id="33315836"/>
<evidence type="ECO:0000256" key="1">
    <source>
        <dbReference type="SAM" id="Phobius"/>
    </source>
</evidence>
<name>A0A218P817_9EURY</name>